<keyword evidence="3" id="KW-1185">Reference proteome</keyword>
<gene>
    <name evidence="2" type="ORF">Tco_0771219</name>
</gene>
<name>A0ABQ4ZIH4_9ASTR</name>
<feature type="compositionally biased region" description="Basic and acidic residues" evidence="1">
    <location>
        <begin position="130"/>
        <end position="145"/>
    </location>
</feature>
<feature type="compositionally biased region" description="Low complexity" evidence="1">
    <location>
        <begin position="53"/>
        <end position="68"/>
    </location>
</feature>
<protein>
    <submittedName>
        <fullName evidence="2">Uncharacterized protein</fullName>
    </submittedName>
</protein>
<feature type="compositionally biased region" description="Polar residues" evidence="1">
    <location>
        <begin position="33"/>
        <end position="52"/>
    </location>
</feature>
<dbReference type="Proteomes" id="UP001151760">
    <property type="component" value="Unassembled WGS sequence"/>
</dbReference>
<evidence type="ECO:0000256" key="1">
    <source>
        <dbReference type="SAM" id="MobiDB-lite"/>
    </source>
</evidence>
<feature type="compositionally biased region" description="Basic residues" evidence="1">
    <location>
        <begin position="20"/>
        <end position="29"/>
    </location>
</feature>
<proteinExistence type="predicted"/>
<evidence type="ECO:0000313" key="2">
    <source>
        <dbReference type="EMBL" id="GJS88583.1"/>
    </source>
</evidence>
<sequence>MCSTARKLLDILEAMPQWTHRGHHGQNHHSQKESLTPVSSGPPSKKNATSLSRTVTRGQRQGQTTTRTILSKLVEKPKRSPPMMPSSLQILKSLLRQIMKYGVTHRSHVHPPLIPTKKGKWKVSNRGLKETLKGPRHMPASDRRGLTQSLLGPVKKATFELPEESPDV</sequence>
<evidence type="ECO:0000313" key="3">
    <source>
        <dbReference type="Proteomes" id="UP001151760"/>
    </source>
</evidence>
<feature type="region of interest" description="Disordered" evidence="1">
    <location>
        <begin position="130"/>
        <end position="168"/>
    </location>
</feature>
<organism evidence="2 3">
    <name type="scientific">Tanacetum coccineum</name>
    <dbReference type="NCBI Taxonomy" id="301880"/>
    <lineage>
        <taxon>Eukaryota</taxon>
        <taxon>Viridiplantae</taxon>
        <taxon>Streptophyta</taxon>
        <taxon>Embryophyta</taxon>
        <taxon>Tracheophyta</taxon>
        <taxon>Spermatophyta</taxon>
        <taxon>Magnoliopsida</taxon>
        <taxon>eudicotyledons</taxon>
        <taxon>Gunneridae</taxon>
        <taxon>Pentapetalae</taxon>
        <taxon>asterids</taxon>
        <taxon>campanulids</taxon>
        <taxon>Asterales</taxon>
        <taxon>Asteraceae</taxon>
        <taxon>Asteroideae</taxon>
        <taxon>Anthemideae</taxon>
        <taxon>Anthemidinae</taxon>
        <taxon>Tanacetum</taxon>
    </lineage>
</organism>
<comment type="caution">
    <text evidence="2">The sequence shown here is derived from an EMBL/GenBank/DDBJ whole genome shotgun (WGS) entry which is preliminary data.</text>
</comment>
<reference evidence="2" key="1">
    <citation type="journal article" date="2022" name="Int. J. Mol. Sci.">
        <title>Draft Genome of Tanacetum Coccineum: Genomic Comparison of Closely Related Tanacetum-Family Plants.</title>
        <authorList>
            <person name="Yamashiro T."/>
            <person name="Shiraishi A."/>
            <person name="Nakayama K."/>
            <person name="Satake H."/>
        </authorList>
    </citation>
    <scope>NUCLEOTIDE SEQUENCE</scope>
</reference>
<reference evidence="2" key="2">
    <citation type="submission" date="2022-01" db="EMBL/GenBank/DDBJ databases">
        <authorList>
            <person name="Yamashiro T."/>
            <person name="Shiraishi A."/>
            <person name="Satake H."/>
            <person name="Nakayama K."/>
        </authorList>
    </citation>
    <scope>NUCLEOTIDE SEQUENCE</scope>
</reference>
<dbReference type="EMBL" id="BQNB010011284">
    <property type="protein sequence ID" value="GJS88583.1"/>
    <property type="molecule type" value="Genomic_DNA"/>
</dbReference>
<feature type="region of interest" description="Disordered" evidence="1">
    <location>
        <begin position="20"/>
        <end position="85"/>
    </location>
</feature>
<accession>A0ABQ4ZIH4</accession>